<dbReference type="CDD" id="cd12395">
    <property type="entry name" value="RRM2_RBM34"/>
    <property type="match status" value="1"/>
</dbReference>
<keyword evidence="6" id="KW-1185">Reference proteome</keyword>
<feature type="region of interest" description="Disordered" evidence="4">
    <location>
        <begin position="354"/>
        <end position="389"/>
    </location>
</feature>
<dbReference type="WBParaSite" id="ACRNAN_scaffold6739.g15976.t1">
    <property type="protein sequence ID" value="ACRNAN_scaffold6739.g15976.t1"/>
    <property type="gene ID" value="ACRNAN_scaffold6739.g15976"/>
</dbReference>
<dbReference type="PROSITE" id="PS50102">
    <property type="entry name" value="RRM"/>
    <property type="match status" value="2"/>
</dbReference>
<evidence type="ECO:0000259" key="5">
    <source>
        <dbReference type="PROSITE" id="PS50102"/>
    </source>
</evidence>
<dbReference type="SUPFAM" id="SSF54928">
    <property type="entry name" value="RNA-binding domain, RBD"/>
    <property type="match status" value="2"/>
</dbReference>
<evidence type="ECO:0000256" key="2">
    <source>
        <dbReference type="ARBA" id="ARBA00022884"/>
    </source>
</evidence>
<evidence type="ECO:0000256" key="4">
    <source>
        <dbReference type="SAM" id="MobiDB-lite"/>
    </source>
</evidence>
<name>A0A914EBY1_9BILA</name>
<dbReference type="Gene3D" id="3.30.70.330">
    <property type="match status" value="2"/>
</dbReference>
<dbReference type="PANTHER" id="PTHR23236">
    <property type="entry name" value="EUKARYOTIC TRANSLATION INITIATION FACTOR 4B/4H"/>
    <property type="match status" value="1"/>
</dbReference>
<sequence>MDEYVPGALSALLSRQPIITSKKKKAKNTELNDENDFPTKKRKKSTEIVEEPTSKKKLKVRKNEEATTSALGLFSKYEAIVPEVPVGKDTLDIKEKPKGKKKKISVEDREEQRLNRRIKREPETEEQLVRTVFVGNAPLSATRRQIKQFFAKCGDVDCVRQRSLLHKTEKLTLKMMGTDKKLIENLKCTTFYVRFKEEEAVKKAIELHGHILDGHHLQVKMANKKILDSYKTVFVGNVLFTATEDELIEHFSSTCGQVESVRIIRDKNSGLGKGFAYVAFEDPSCVAKALKLNGSEFEGRKLRISKVMKKKKRNLQPVSKGTKHSKVEKAVNQTNQNSNQLKKIHKFVSMKRNIDSGDASEKKFKKPHGLLKKIKKRKNKKSKVKSLMT</sequence>
<keyword evidence="2 3" id="KW-0694">RNA-binding</keyword>
<organism evidence="6 7">
    <name type="scientific">Acrobeloides nanus</name>
    <dbReference type="NCBI Taxonomy" id="290746"/>
    <lineage>
        <taxon>Eukaryota</taxon>
        <taxon>Metazoa</taxon>
        <taxon>Ecdysozoa</taxon>
        <taxon>Nematoda</taxon>
        <taxon>Chromadorea</taxon>
        <taxon>Rhabditida</taxon>
        <taxon>Tylenchina</taxon>
        <taxon>Cephalobomorpha</taxon>
        <taxon>Cephaloboidea</taxon>
        <taxon>Cephalobidae</taxon>
        <taxon>Acrobeloides</taxon>
    </lineage>
</organism>
<evidence type="ECO:0000313" key="6">
    <source>
        <dbReference type="Proteomes" id="UP000887540"/>
    </source>
</evidence>
<dbReference type="GO" id="GO:0003723">
    <property type="term" value="F:RNA binding"/>
    <property type="evidence" value="ECO:0007669"/>
    <property type="project" value="UniProtKB-UniRule"/>
</dbReference>
<feature type="domain" description="RRM" evidence="5">
    <location>
        <begin position="231"/>
        <end position="309"/>
    </location>
</feature>
<accession>A0A914EBY1</accession>
<protein>
    <submittedName>
        <fullName evidence="7">RRM domain-containing protein</fullName>
    </submittedName>
</protein>
<dbReference type="InterPro" id="IPR000504">
    <property type="entry name" value="RRM_dom"/>
</dbReference>
<evidence type="ECO:0000256" key="3">
    <source>
        <dbReference type="PROSITE-ProRule" id="PRU00176"/>
    </source>
</evidence>
<evidence type="ECO:0000256" key="1">
    <source>
        <dbReference type="ARBA" id="ARBA00022737"/>
    </source>
</evidence>
<feature type="domain" description="RRM" evidence="5">
    <location>
        <begin position="130"/>
        <end position="224"/>
    </location>
</feature>
<dbReference type="AlphaFoldDB" id="A0A914EBY1"/>
<dbReference type="Proteomes" id="UP000887540">
    <property type="component" value="Unplaced"/>
</dbReference>
<reference evidence="7" key="1">
    <citation type="submission" date="2022-11" db="UniProtKB">
        <authorList>
            <consortium name="WormBaseParasite"/>
        </authorList>
    </citation>
    <scope>IDENTIFICATION</scope>
</reference>
<dbReference type="InterPro" id="IPR012677">
    <property type="entry name" value="Nucleotide-bd_a/b_plait_sf"/>
</dbReference>
<dbReference type="InterPro" id="IPR035979">
    <property type="entry name" value="RBD_domain_sf"/>
</dbReference>
<proteinExistence type="predicted"/>
<feature type="compositionally biased region" description="Basic residues" evidence="4">
    <location>
        <begin position="363"/>
        <end position="389"/>
    </location>
</feature>
<feature type="region of interest" description="Disordered" evidence="4">
    <location>
        <begin position="22"/>
        <end position="62"/>
    </location>
</feature>
<dbReference type="InterPro" id="IPR034221">
    <property type="entry name" value="RBM34_RRM2"/>
</dbReference>
<dbReference type="Pfam" id="PF00076">
    <property type="entry name" value="RRM_1"/>
    <property type="match status" value="1"/>
</dbReference>
<evidence type="ECO:0000313" key="7">
    <source>
        <dbReference type="WBParaSite" id="ACRNAN_scaffold6739.g15976.t1"/>
    </source>
</evidence>
<keyword evidence="1" id="KW-0677">Repeat</keyword>
<dbReference type="SMART" id="SM00360">
    <property type="entry name" value="RRM"/>
    <property type="match status" value="2"/>
</dbReference>
<dbReference type="PANTHER" id="PTHR23236:SF119">
    <property type="entry name" value="NUCLEAR RNA-BINDING PROTEIN SART-3"/>
    <property type="match status" value="1"/>
</dbReference>